<keyword evidence="1" id="KW-1133">Transmembrane helix</keyword>
<evidence type="ECO:0000313" key="3">
    <source>
        <dbReference type="Proteomes" id="UP000252355"/>
    </source>
</evidence>
<dbReference type="AlphaFoldDB" id="A0A367ZS16"/>
<evidence type="ECO:0000256" key="1">
    <source>
        <dbReference type="SAM" id="Phobius"/>
    </source>
</evidence>
<dbReference type="Gene3D" id="1.25.40.10">
    <property type="entry name" value="Tetratricopeptide repeat domain"/>
    <property type="match status" value="1"/>
</dbReference>
<reference evidence="2 3" key="1">
    <citation type="submission" date="2018-05" db="EMBL/GenBank/DDBJ databases">
        <title>A metagenomic window into the 2 km-deep terrestrial subsurface aquifer revealed taxonomically and functionally diverse microbial community comprising novel uncultured bacterial lineages.</title>
        <authorList>
            <person name="Kadnikov V.V."/>
            <person name="Mardanov A.V."/>
            <person name="Beletsky A.V."/>
            <person name="Banks D."/>
            <person name="Pimenov N.V."/>
            <person name="Frank Y.A."/>
            <person name="Karnachuk O.V."/>
            <person name="Ravin N.V."/>
        </authorList>
    </citation>
    <scope>NUCLEOTIDE SEQUENCE [LARGE SCALE GENOMIC DNA]</scope>
    <source>
        <strain evidence="2">BY5</strain>
    </source>
</reference>
<keyword evidence="1" id="KW-0812">Transmembrane</keyword>
<evidence type="ECO:0000313" key="2">
    <source>
        <dbReference type="EMBL" id="RCK80923.1"/>
    </source>
</evidence>
<feature type="transmembrane region" description="Helical" evidence="1">
    <location>
        <begin position="141"/>
        <end position="162"/>
    </location>
</feature>
<dbReference type="EMBL" id="QOQW01000004">
    <property type="protein sequence ID" value="RCK80923.1"/>
    <property type="molecule type" value="Genomic_DNA"/>
</dbReference>
<keyword evidence="1" id="KW-0472">Membrane</keyword>
<name>A0A367ZS16_9BACT</name>
<dbReference type="SUPFAM" id="SSF48452">
    <property type="entry name" value="TPR-like"/>
    <property type="match status" value="1"/>
</dbReference>
<organism evidence="2 3">
    <name type="scientific">Candidatus Ozemobacter sibiricus</name>
    <dbReference type="NCBI Taxonomy" id="2268124"/>
    <lineage>
        <taxon>Bacteria</taxon>
        <taxon>Candidatus Ozemobacteria</taxon>
        <taxon>Candidatus Ozemobacterales</taxon>
        <taxon>Candidatus Ozemobacteraceae</taxon>
        <taxon>Candidatus Ozemobacter</taxon>
    </lineage>
</organism>
<sequence>MPPTVDCPCGFGKDIPPEAGRCHACGADLGPLHRLAGLPARLLADGERLAAEHRPEALLPLAMAAACTPGSPPACLALGRFLEAMDPAALARACYECVLARDPENAEAREAVARLAGRHRARRRHRLTRGMIRRYKIRQTFFAWTIYGLLLGLLLGFAIAAIS</sequence>
<comment type="caution">
    <text evidence="2">The sequence shown here is derived from an EMBL/GenBank/DDBJ whole genome shotgun (WGS) entry which is preliminary data.</text>
</comment>
<proteinExistence type="predicted"/>
<protein>
    <submittedName>
        <fullName evidence="2">Uncharacterized protein</fullName>
    </submittedName>
</protein>
<dbReference type="InterPro" id="IPR011990">
    <property type="entry name" value="TPR-like_helical_dom_sf"/>
</dbReference>
<dbReference type="Proteomes" id="UP000252355">
    <property type="component" value="Unassembled WGS sequence"/>
</dbReference>
<accession>A0A367ZS16</accession>
<gene>
    <name evidence="2" type="ORF">OZSIB_2811</name>
</gene>